<evidence type="ECO:0000313" key="2">
    <source>
        <dbReference type="Proteomes" id="UP000254893"/>
    </source>
</evidence>
<protein>
    <submittedName>
        <fullName evidence="1">Uncharacterized protein</fullName>
    </submittedName>
</protein>
<gene>
    <name evidence="1" type="ORF">NCTC11388_02040</name>
</gene>
<organism evidence="1 2">
    <name type="scientific">Sphingobacterium spiritivorum</name>
    <name type="common">Flavobacterium spiritivorum</name>
    <dbReference type="NCBI Taxonomy" id="258"/>
    <lineage>
        <taxon>Bacteria</taxon>
        <taxon>Pseudomonadati</taxon>
        <taxon>Bacteroidota</taxon>
        <taxon>Sphingobacteriia</taxon>
        <taxon>Sphingobacteriales</taxon>
        <taxon>Sphingobacteriaceae</taxon>
        <taxon>Sphingobacterium</taxon>
    </lineage>
</organism>
<dbReference type="EMBL" id="UGYW01000002">
    <property type="protein sequence ID" value="SUJ10258.1"/>
    <property type="molecule type" value="Genomic_DNA"/>
</dbReference>
<dbReference type="Proteomes" id="UP000254893">
    <property type="component" value="Unassembled WGS sequence"/>
</dbReference>
<reference evidence="1 2" key="1">
    <citation type="submission" date="2018-06" db="EMBL/GenBank/DDBJ databases">
        <authorList>
            <consortium name="Pathogen Informatics"/>
            <person name="Doyle S."/>
        </authorList>
    </citation>
    <scope>NUCLEOTIDE SEQUENCE [LARGE SCALE GENOMIC DNA]</scope>
    <source>
        <strain evidence="1 2">NCTC11388</strain>
    </source>
</reference>
<sequence>MKYLIIICTGLLCIFNSCSKQESGLVNTTQNSADQPVNTLFAKVLAKAVEDENIRSFLRNESLKKFDNDYDVLYQIIKDKKLNNDQIFSTAISKYAEDPQQFLEALESNPLLTIYIPDLKNFGATSWNVHTQVPVVAVRDLDRKIKGDNIIAYNSKNAEIKLSYTTEPDIPVIVVKDNERIEKRKTDNTLQAHTSSKKMAVSAVTGTHLSDFVFLDSSFINKDYNASATAEHSSVQKNNGPLLLQTTANTQRTYQLTDQVIGHQSYFIHPAGGINWASPSSIYYGRVDNVKLMTAGQTYTDFQRDYIYYNIKSNTDKGAFVANYIECINSISFTSDLSKNYVIDDQRDWTDGVLEIAIHVFFINKNGGLESTSKVISVEANEIFKNDPVTNKPRVYYLPTPIPIIEWDLYKYGDTWSFYVEEIDPGSVSEKNIYTSSSYSGNWEVSGGFSIFKIGVTTKASGSTNQQRSETINLKVNNTSDDLGKGILNYSDRIMNGFEDISPFITVGKVYTVKTGIIELGIVPKLKY</sequence>
<dbReference type="RefSeq" id="WP_115170014.1">
    <property type="nucleotide sequence ID" value="NZ_UGYW01000002.1"/>
</dbReference>
<accession>A0A380C003</accession>
<name>A0A380C003_SPHSI</name>
<evidence type="ECO:0000313" key="1">
    <source>
        <dbReference type="EMBL" id="SUJ10258.1"/>
    </source>
</evidence>
<proteinExistence type="predicted"/>
<dbReference type="AlphaFoldDB" id="A0A380C003"/>